<accession>A0A9J6B5V4</accession>
<sequence>MSVDSRPMIMNKSVHHKSEKSEGVENARRLTEGIIIDLYLHPWNPVALSILADTSCSPKVVGDSPNDPTYHCFLLIVKPIH</sequence>
<evidence type="ECO:0000313" key="3">
    <source>
        <dbReference type="Proteomes" id="UP000824120"/>
    </source>
</evidence>
<comment type="caution">
    <text evidence="2">The sequence shown here is derived from an EMBL/GenBank/DDBJ whole genome shotgun (WGS) entry which is preliminary data.</text>
</comment>
<dbReference type="EMBL" id="JACXVP010000001">
    <property type="protein sequence ID" value="KAG5631972.1"/>
    <property type="molecule type" value="Genomic_DNA"/>
</dbReference>
<gene>
    <name evidence="2" type="ORF">H5410_003689</name>
</gene>
<name>A0A9J6B5V4_SOLCO</name>
<evidence type="ECO:0000313" key="2">
    <source>
        <dbReference type="EMBL" id="KAG5631972.1"/>
    </source>
</evidence>
<dbReference type="AlphaFoldDB" id="A0A9J6B5V4"/>
<evidence type="ECO:0000256" key="1">
    <source>
        <dbReference type="SAM" id="MobiDB-lite"/>
    </source>
</evidence>
<dbReference type="Proteomes" id="UP000824120">
    <property type="component" value="Chromosome 1"/>
</dbReference>
<protein>
    <submittedName>
        <fullName evidence="2">Uncharacterized protein</fullName>
    </submittedName>
</protein>
<proteinExistence type="predicted"/>
<feature type="region of interest" description="Disordered" evidence="1">
    <location>
        <begin position="1"/>
        <end position="25"/>
    </location>
</feature>
<organism evidence="2 3">
    <name type="scientific">Solanum commersonii</name>
    <name type="common">Commerson's wild potato</name>
    <name type="synonym">Commerson's nightshade</name>
    <dbReference type="NCBI Taxonomy" id="4109"/>
    <lineage>
        <taxon>Eukaryota</taxon>
        <taxon>Viridiplantae</taxon>
        <taxon>Streptophyta</taxon>
        <taxon>Embryophyta</taxon>
        <taxon>Tracheophyta</taxon>
        <taxon>Spermatophyta</taxon>
        <taxon>Magnoliopsida</taxon>
        <taxon>eudicotyledons</taxon>
        <taxon>Gunneridae</taxon>
        <taxon>Pentapetalae</taxon>
        <taxon>asterids</taxon>
        <taxon>lamiids</taxon>
        <taxon>Solanales</taxon>
        <taxon>Solanaceae</taxon>
        <taxon>Solanoideae</taxon>
        <taxon>Solaneae</taxon>
        <taxon>Solanum</taxon>
    </lineage>
</organism>
<keyword evidence="3" id="KW-1185">Reference proteome</keyword>
<reference evidence="2 3" key="1">
    <citation type="submission" date="2020-09" db="EMBL/GenBank/DDBJ databases">
        <title>De no assembly of potato wild relative species, Solanum commersonii.</title>
        <authorList>
            <person name="Cho K."/>
        </authorList>
    </citation>
    <scope>NUCLEOTIDE SEQUENCE [LARGE SCALE GENOMIC DNA]</scope>
    <source>
        <strain evidence="2">LZ3.2</strain>
        <tissue evidence="2">Leaf</tissue>
    </source>
</reference>